<dbReference type="STRING" id="1121316.SAMN02745207_03451"/>
<evidence type="ECO:0000313" key="3">
    <source>
        <dbReference type="Proteomes" id="UP000184447"/>
    </source>
</evidence>
<sequence length="103" mass="11580">MQNFLISAIADLVLILVSYFSFRALISGPTRHRIYEKYFSSFAKFVIFIFIGTVLITTVTALVLYKTRFIVYLNIIAPALVSIFIGLIISLVPTRGIGDKEKS</sequence>
<dbReference type="EMBL" id="FQXM01000025">
    <property type="protein sequence ID" value="SHH96163.1"/>
    <property type="molecule type" value="Genomic_DNA"/>
</dbReference>
<name>A0A1M5XAC7_9CLOT</name>
<keyword evidence="1" id="KW-0812">Transmembrane</keyword>
<dbReference type="AlphaFoldDB" id="A0A1M5XAC7"/>
<keyword evidence="3" id="KW-1185">Reference proteome</keyword>
<feature type="transmembrane region" description="Helical" evidence="1">
    <location>
        <begin position="6"/>
        <end position="25"/>
    </location>
</feature>
<proteinExistence type="predicted"/>
<reference evidence="2 3" key="1">
    <citation type="submission" date="2016-11" db="EMBL/GenBank/DDBJ databases">
        <authorList>
            <person name="Jaros S."/>
            <person name="Januszkiewicz K."/>
            <person name="Wedrychowicz H."/>
        </authorList>
    </citation>
    <scope>NUCLEOTIDE SEQUENCE [LARGE SCALE GENOMIC DNA]</scope>
    <source>
        <strain evidence="2 3">DSM 8605</strain>
    </source>
</reference>
<feature type="transmembrane region" description="Helical" evidence="1">
    <location>
        <begin position="71"/>
        <end position="92"/>
    </location>
</feature>
<dbReference type="Proteomes" id="UP000184447">
    <property type="component" value="Unassembled WGS sequence"/>
</dbReference>
<gene>
    <name evidence="2" type="ORF">SAMN02745207_03451</name>
</gene>
<protein>
    <submittedName>
        <fullName evidence="2">Uncharacterized protein</fullName>
    </submittedName>
</protein>
<dbReference type="RefSeq" id="WP_073339951.1">
    <property type="nucleotide sequence ID" value="NZ_FQXM01000025.1"/>
</dbReference>
<feature type="transmembrane region" description="Helical" evidence="1">
    <location>
        <begin position="45"/>
        <end position="65"/>
    </location>
</feature>
<dbReference type="OrthoDB" id="1934572at2"/>
<keyword evidence="1" id="KW-0472">Membrane</keyword>
<evidence type="ECO:0000256" key="1">
    <source>
        <dbReference type="SAM" id="Phobius"/>
    </source>
</evidence>
<keyword evidence="1" id="KW-1133">Transmembrane helix</keyword>
<evidence type="ECO:0000313" key="2">
    <source>
        <dbReference type="EMBL" id="SHH96163.1"/>
    </source>
</evidence>
<organism evidence="2 3">
    <name type="scientific">Clostridium grantii DSM 8605</name>
    <dbReference type="NCBI Taxonomy" id="1121316"/>
    <lineage>
        <taxon>Bacteria</taxon>
        <taxon>Bacillati</taxon>
        <taxon>Bacillota</taxon>
        <taxon>Clostridia</taxon>
        <taxon>Eubacteriales</taxon>
        <taxon>Clostridiaceae</taxon>
        <taxon>Clostridium</taxon>
    </lineage>
</organism>
<accession>A0A1M5XAC7</accession>